<accession>A0AAF0TR03</accession>
<feature type="region of interest" description="Disordered" evidence="1">
    <location>
        <begin position="85"/>
        <end position="111"/>
    </location>
</feature>
<reference evidence="2" key="1">
    <citation type="submission" date="2023-08" db="EMBL/GenBank/DDBJ databases">
        <title>A de novo genome assembly of Solanum verrucosum Schlechtendal, a Mexican diploid species geographically isolated from the other diploid A-genome species in potato relatives.</title>
        <authorList>
            <person name="Hosaka K."/>
        </authorList>
    </citation>
    <scope>NUCLEOTIDE SEQUENCE</scope>
    <source>
        <tissue evidence="2">Young leaves</tissue>
    </source>
</reference>
<dbReference type="EMBL" id="CP133616">
    <property type="protein sequence ID" value="WMV29587.1"/>
    <property type="molecule type" value="Genomic_DNA"/>
</dbReference>
<organism evidence="2 3">
    <name type="scientific">Solanum verrucosum</name>
    <dbReference type="NCBI Taxonomy" id="315347"/>
    <lineage>
        <taxon>Eukaryota</taxon>
        <taxon>Viridiplantae</taxon>
        <taxon>Streptophyta</taxon>
        <taxon>Embryophyta</taxon>
        <taxon>Tracheophyta</taxon>
        <taxon>Spermatophyta</taxon>
        <taxon>Magnoliopsida</taxon>
        <taxon>eudicotyledons</taxon>
        <taxon>Gunneridae</taxon>
        <taxon>Pentapetalae</taxon>
        <taxon>asterids</taxon>
        <taxon>lamiids</taxon>
        <taxon>Solanales</taxon>
        <taxon>Solanaceae</taxon>
        <taxon>Solanoideae</taxon>
        <taxon>Solaneae</taxon>
        <taxon>Solanum</taxon>
    </lineage>
</organism>
<proteinExistence type="predicted"/>
<sequence length="111" mass="12741">MVTDSRVRMSNFLSNMSYLVMKVCRTAMWIEEMDISLFMIRAQQSEEEKLKERARESERARKGDGDFSHSMSDGHLQFRKKFFGKGSSNALTPKLNKDRAPNPKAQKGGGY</sequence>
<keyword evidence="3" id="KW-1185">Reference proteome</keyword>
<evidence type="ECO:0000313" key="3">
    <source>
        <dbReference type="Proteomes" id="UP001234989"/>
    </source>
</evidence>
<gene>
    <name evidence="2" type="ORF">MTR67_022972</name>
</gene>
<dbReference type="Proteomes" id="UP001234989">
    <property type="component" value="Chromosome 5"/>
</dbReference>
<feature type="region of interest" description="Disordered" evidence="1">
    <location>
        <begin position="46"/>
        <end position="72"/>
    </location>
</feature>
<dbReference type="AlphaFoldDB" id="A0AAF0TR03"/>
<evidence type="ECO:0000313" key="2">
    <source>
        <dbReference type="EMBL" id="WMV29587.1"/>
    </source>
</evidence>
<evidence type="ECO:0000256" key="1">
    <source>
        <dbReference type="SAM" id="MobiDB-lite"/>
    </source>
</evidence>
<feature type="compositionally biased region" description="Basic and acidic residues" evidence="1">
    <location>
        <begin position="46"/>
        <end position="67"/>
    </location>
</feature>
<protein>
    <submittedName>
        <fullName evidence="2">Uncharacterized protein</fullName>
    </submittedName>
</protein>
<name>A0AAF0TR03_SOLVR</name>